<evidence type="ECO:0000313" key="3">
    <source>
        <dbReference type="Proteomes" id="UP000807353"/>
    </source>
</evidence>
<dbReference type="AlphaFoldDB" id="A0A9P6CES8"/>
<dbReference type="EMBL" id="MU150345">
    <property type="protein sequence ID" value="KAF9458288.1"/>
    <property type="molecule type" value="Genomic_DNA"/>
</dbReference>
<accession>A0A9P6CES8</accession>
<protein>
    <submittedName>
        <fullName evidence="2">Uncharacterized protein</fullName>
    </submittedName>
</protein>
<feature type="compositionally biased region" description="Acidic residues" evidence="1">
    <location>
        <begin position="113"/>
        <end position="135"/>
    </location>
</feature>
<dbReference type="Pfam" id="PF18759">
    <property type="entry name" value="Plavaka"/>
    <property type="match status" value="1"/>
</dbReference>
<keyword evidence="3" id="KW-1185">Reference proteome</keyword>
<reference evidence="2" key="1">
    <citation type="submission" date="2020-11" db="EMBL/GenBank/DDBJ databases">
        <authorList>
            <consortium name="DOE Joint Genome Institute"/>
            <person name="Ahrendt S."/>
            <person name="Riley R."/>
            <person name="Andreopoulos W."/>
            <person name="Labutti K."/>
            <person name="Pangilinan J."/>
            <person name="Ruiz-Duenas F.J."/>
            <person name="Barrasa J.M."/>
            <person name="Sanchez-Garcia M."/>
            <person name="Camarero S."/>
            <person name="Miyauchi S."/>
            <person name="Serrano A."/>
            <person name="Linde D."/>
            <person name="Babiker R."/>
            <person name="Drula E."/>
            <person name="Ayuso-Fernandez I."/>
            <person name="Pacheco R."/>
            <person name="Padilla G."/>
            <person name="Ferreira P."/>
            <person name="Barriuso J."/>
            <person name="Kellner H."/>
            <person name="Castanera R."/>
            <person name="Alfaro M."/>
            <person name="Ramirez L."/>
            <person name="Pisabarro A.G."/>
            <person name="Kuo A."/>
            <person name="Tritt A."/>
            <person name="Lipzen A."/>
            <person name="He G."/>
            <person name="Yan M."/>
            <person name="Ng V."/>
            <person name="Cullen D."/>
            <person name="Martin F."/>
            <person name="Rosso M.-N."/>
            <person name="Henrissat B."/>
            <person name="Hibbett D."/>
            <person name="Martinez A.T."/>
            <person name="Grigoriev I.V."/>
        </authorList>
    </citation>
    <scope>NUCLEOTIDE SEQUENCE</scope>
    <source>
        <strain evidence="2">CBS 247.69</strain>
    </source>
</reference>
<dbReference type="Proteomes" id="UP000807353">
    <property type="component" value="Unassembled WGS sequence"/>
</dbReference>
<proteinExistence type="predicted"/>
<organism evidence="2 3">
    <name type="scientific">Collybia nuda</name>
    <dbReference type="NCBI Taxonomy" id="64659"/>
    <lineage>
        <taxon>Eukaryota</taxon>
        <taxon>Fungi</taxon>
        <taxon>Dikarya</taxon>
        <taxon>Basidiomycota</taxon>
        <taxon>Agaricomycotina</taxon>
        <taxon>Agaricomycetes</taxon>
        <taxon>Agaricomycetidae</taxon>
        <taxon>Agaricales</taxon>
        <taxon>Tricholomatineae</taxon>
        <taxon>Clitocybaceae</taxon>
        <taxon>Collybia</taxon>
    </lineage>
</organism>
<sequence length="1019" mass="116570">MAYTCPACGASVSQKYLKLHLERSRDQRCTTYLANLWHPLPDEPELQINNQRVAFGPASAHFGQDGKIWHAMEEPLSVVPSGDFFGNYSDYEEAEFGVEAADSDGEAYNSYENQDESDDDNDEWAANNAEDETGPELERRNTDIALPTTDLDELDNVLSSSAQADQREAEERLKNRPFIIKYGNRAGDALPLSNNSQTIENQRYHETFYNPRNPYAPFSSRIEWEIARWAKFRGASSTAFSDLMAIDNIVETLGLSFKNSVELNKLIDKQLPSRPAFQRHSLELGGEIFDVYFCDIKACIQALYGDPEFTPYLIHAPERHFTDELCETRMYHDMNTGEWWWSTQESLDRDTGQGATIIPIIISTDKTQLTLFRNKSAYPVYMTIGNIPKEIRRKPSRRAYILLGYLPTSRLLLITNQASRRRCLSNLYHACMDKILSPLEVSGRDGIAMVSGDGLMHRGHPLFACFVGDYPEQVLVTCTLTGDCVQCDTPRTQLGELPQPEGLRHLQSTMDILQSFDDNPAQYLTTCKENRVKPVPKPFWRNLPYVHIYRSITPDILHQLYQGVMKHVISWIIEVYGAAEIDARCRRLPPNHNIQLFLKGISSLSHVTGQEHSQMCQFILGLVIDISLPGGLNQPLIRSLCALLDFLYLAQYPIHTSETLKAMESALQHFHDNKHVFVTLGIRDNFNLPKLHFARHYARSIKLFGTTDNFNTEYTERLHIDLAKDAYAATNHKDEYPQMTMWLERKEKIARHEKYIKWRLEGSPVPTSVDWLPPGLDLNRTLHMAKYPTVHSAPIERIESQYHATHFCAAFACFVVLTNEPNVTRNELERKISNVQIPCQSLPVWHRVKYLHHDPVTNHSSTVDSIHAQPERHDHRQRIVPARFDTALISDGTGRELGVKGRRIAQIRVIFSIPEKVQQKLFHAGVPVPMHLAYVEWFTRFPAAPEPNHLMYKVSRCILDDSSYLASVIPVANIFRSVHLLPKFGHTAPHDWSSSNVLEQCKTFFANSFTDKHIYRTLH</sequence>
<gene>
    <name evidence="2" type="ORF">BDZ94DRAFT_1313460</name>
</gene>
<dbReference type="InterPro" id="IPR041078">
    <property type="entry name" value="Plavaka"/>
</dbReference>
<evidence type="ECO:0000313" key="2">
    <source>
        <dbReference type="EMBL" id="KAF9458288.1"/>
    </source>
</evidence>
<evidence type="ECO:0000256" key="1">
    <source>
        <dbReference type="SAM" id="MobiDB-lite"/>
    </source>
</evidence>
<comment type="caution">
    <text evidence="2">The sequence shown here is derived from an EMBL/GenBank/DDBJ whole genome shotgun (WGS) entry which is preliminary data.</text>
</comment>
<dbReference type="OrthoDB" id="2576233at2759"/>
<feature type="region of interest" description="Disordered" evidence="1">
    <location>
        <begin position="108"/>
        <end position="141"/>
    </location>
</feature>
<name>A0A9P6CES8_9AGAR</name>